<feature type="transmembrane region" description="Helical" evidence="7">
    <location>
        <begin position="132"/>
        <end position="152"/>
    </location>
</feature>
<dbReference type="Proteomes" id="UP000065220">
    <property type="component" value="Chromosome"/>
</dbReference>
<keyword evidence="2 7" id="KW-0813">Transport</keyword>
<dbReference type="NCBIfam" id="TIGR01726">
    <property type="entry name" value="HEQRo_perm_3TM"/>
    <property type="match status" value="1"/>
</dbReference>
<dbReference type="EMBL" id="CP014228">
    <property type="protein sequence ID" value="AMD87765.1"/>
    <property type="molecule type" value="Genomic_DNA"/>
</dbReference>
<organism evidence="9 10">
    <name type="scientific">Actinomyces radicidentis</name>
    <dbReference type="NCBI Taxonomy" id="111015"/>
    <lineage>
        <taxon>Bacteria</taxon>
        <taxon>Bacillati</taxon>
        <taxon>Actinomycetota</taxon>
        <taxon>Actinomycetes</taxon>
        <taxon>Actinomycetales</taxon>
        <taxon>Actinomycetaceae</taxon>
        <taxon>Actinomyces</taxon>
    </lineage>
</organism>
<evidence type="ECO:0000256" key="4">
    <source>
        <dbReference type="ARBA" id="ARBA00022692"/>
    </source>
</evidence>
<keyword evidence="4 7" id="KW-0812">Transmembrane</keyword>
<dbReference type="KEGG" id="ard:AXF14_09415"/>
<evidence type="ECO:0000256" key="3">
    <source>
        <dbReference type="ARBA" id="ARBA00022475"/>
    </source>
</evidence>
<dbReference type="GO" id="GO:0043190">
    <property type="term" value="C:ATP-binding cassette (ABC) transporter complex"/>
    <property type="evidence" value="ECO:0007669"/>
    <property type="project" value="InterPro"/>
</dbReference>
<dbReference type="SUPFAM" id="SSF161098">
    <property type="entry name" value="MetI-like"/>
    <property type="match status" value="1"/>
</dbReference>
<dbReference type="InterPro" id="IPR035906">
    <property type="entry name" value="MetI-like_sf"/>
</dbReference>
<dbReference type="PANTHER" id="PTHR30614">
    <property type="entry name" value="MEMBRANE COMPONENT OF AMINO ACID ABC TRANSPORTER"/>
    <property type="match status" value="1"/>
</dbReference>
<dbReference type="Pfam" id="PF00528">
    <property type="entry name" value="BPD_transp_1"/>
    <property type="match status" value="1"/>
</dbReference>
<evidence type="ECO:0000256" key="2">
    <source>
        <dbReference type="ARBA" id="ARBA00022448"/>
    </source>
</evidence>
<feature type="transmembrane region" description="Helical" evidence="7">
    <location>
        <begin position="100"/>
        <end position="120"/>
    </location>
</feature>
<feature type="domain" description="ABC transmembrane type-1" evidence="8">
    <location>
        <begin position="96"/>
        <end position="289"/>
    </location>
</feature>
<dbReference type="InterPro" id="IPR043429">
    <property type="entry name" value="ArtM/GltK/GlnP/TcyL/YhdX-like"/>
</dbReference>
<proteinExistence type="inferred from homology"/>
<evidence type="ECO:0000256" key="7">
    <source>
        <dbReference type="RuleBase" id="RU363032"/>
    </source>
</evidence>
<keyword evidence="5 7" id="KW-1133">Transmembrane helix</keyword>
<dbReference type="InterPro" id="IPR000515">
    <property type="entry name" value="MetI-like"/>
</dbReference>
<accession>A0A0X8JF97</accession>
<keyword evidence="3" id="KW-1003">Cell membrane</keyword>
<evidence type="ECO:0000256" key="6">
    <source>
        <dbReference type="ARBA" id="ARBA00023136"/>
    </source>
</evidence>
<evidence type="ECO:0000259" key="8">
    <source>
        <dbReference type="PROSITE" id="PS50928"/>
    </source>
</evidence>
<name>A0A0X8JF97_ACTRD</name>
<feature type="transmembrane region" description="Helical" evidence="7">
    <location>
        <begin position="47"/>
        <end position="70"/>
    </location>
</feature>
<sequence>MSAPTQAAVTATLGTRLGRRPLRTRRPRATDADLLFDAPGPRGRRRILVASVIATLVIVGIVALVLHQAAAAGQLAYPKWRYFAGASIVRFFGRALGDTLVATGVSALIAFPLGVLLGWVRLGASRAVRGVVGLWIDAMRAVPMLLLVYFFLLAVPRMGLTLPYFWMLVIPIVMCSSATTAEVFRSGVLALDRGQTEAAQALGMRHGLTMRLVLAPQALRLMLPTLITQLVTILKDTSLGYVVAYTELMYAGRLIVQAARVQQLDVYLPAYVIIAVIYVVLNWLLGALARLVEARTR</sequence>
<dbReference type="OrthoDB" id="9814902at2"/>
<keyword evidence="6 7" id="KW-0472">Membrane</keyword>
<feature type="transmembrane region" description="Helical" evidence="7">
    <location>
        <begin position="164"/>
        <end position="184"/>
    </location>
</feature>
<dbReference type="PANTHER" id="PTHR30614:SF21">
    <property type="entry name" value="AMINO ACID ABC TRANSPORTER PERMEASE"/>
    <property type="match status" value="1"/>
</dbReference>
<dbReference type="GO" id="GO:0006865">
    <property type="term" value="P:amino acid transport"/>
    <property type="evidence" value="ECO:0007669"/>
    <property type="project" value="TreeGrafter"/>
</dbReference>
<keyword evidence="10" id="KW-1185">Reference proteome</keyword>
<dbReference type="InterPro" id="IPR010065">
    <property type="entry name" value="AA_ABC_transptr_permease_3TM"/>
</dbReference>
<evidence type="ECO:0000256" key="1">
    <source>
        <dbReference type="ARBA" id="ARBA00004651"/>
    </source>
</evidence>
<dbReference type="RefSeq" id="WP_067942789.1">
    <property type="nucleotide sequence ID" value="NZ_CAUHMM010000011.1"/>
</dbReference>
<feature type="transmembrane region" description="Helical" evidence="7">
    <location>
        <begin position="270"/>
        <end position="292"/>
    </location>
</feature>
<dbReference type="STRING" id="111015.AXF14_09415"/>
<gene>
    <name evidence="9" type="ORF">AXF14_09415</name>
</gene>
<comment type="subcellular location">
    <subcellularLocation>
        <location evidence="1 7">Cell membrane</location>
        <topology evidence="1 7">Multi-pass membrane protein</topology>
    </subcellularLocation>
</comment>
<reference evidence="10" key="1">
    <citation type="submission" date="2016-02" db="EMBL/GenBank/DDBJ databases">
        <authorList>
            <person name="Holder M.E."/>
            <person name="Ajami N.J."/>
            <person name="Petrosino J.F."/>
        </authorList>
    </citation>
    <scope>NUCLEOTIDE SEQUENCE [LARGE SCALE GENOMIC DNA]</scope>
    <source>
        <strain evidence="10">CCUG 36733</strain>
    </source>
</reference>
<comment type="similarity">
    <text evidence="7">Belongs to the binding-protein-dependent transport system permease family.</text>
</comment>
<dbReference type="PROSITE" id="PS50928">
    <property type="entry name" value="ABC_TM1"/>
    <property type="match status" value="1"/>
</dbReference>
<dbReference type="AlphaFoldDB" id="A0A0X8JF97"/>
<evidence type="ECO:0000313" key="10">
    <source>
        <dbReference type="Proteomes" id="UP000065220"/>
    </source>
</evidence>
<dbReference type="CDD" id="cd06261">
    <property type="entry name" value="TM_PBP2"/>
    <property type="match status" value="1"/>
</dbReference>
<dbReference type="GO" id="GO:0022857">
    <property type="term" value="F:transmembrane transporter activity"/>
    <property type="evidence" value="ECO:0007669"/>
    <property type="project" value="InterPro"/>
</dbReference>
<evidence type="ECO:0000313" key="9">
    <source>
        <dbReference type="EMBL" id="AMD87765.1"/>
    </source>
</evidence>
<evidence type="ECO:0000256" key="5">
    <source>
        <dbReference type="ARBA" id="ARBA00022989"/>
    </source>
</evidence>
<dbReference type="Gene3D" id="1.10.3720.10">
    <property type="entry name" value="MetI-like"/>
    <property type="match status" value="1"/>
</dbReference>
<protein>
    <submittedName>
        <fullName evidence="9">ABC transporter permease</fullName>
    </submittedName>
</protein>